<reference evidence="3 4" key="1">
    <citation type="submission" date="2019-12" db="EMBL/GenBank/DDBJ databases">
        <title>Whole-genome analyses of novel actinobacteria.</title>
        <authorList>
            <person name="Sahin N."/>
            <person name="Saygin H."/>
        </authorList>
    </citation>
    <scope>NUCLEOTIDE SEQUENCE [LARGE SCALE GENOMIC DNA]</scope>
    <source>
        <strain evidence="3 4">KC615</strain>
    </source>
</reference>
<evidence type="ECO:0000256" key="1">
    <source>
        <dbReference type="ARBA" id="ARBA00022801"/>
    </source>
</evidence>
<evidence type="ECO:0000259" key="2">
    <source>
        <dbReference type="Pfam" id="PF00561"/>
    </source>
</evidence>
<sequence length="256" mass="28878">MPYVEVNNVNLYYQVSGEGIPIIFIHPPLLSSANFYYQQQELSEKFKVITFDMRGHGKSDSGKEKFTYPLIVKDIVAILKHLQIKNAFIAGYSTGAAIALEAMRNHQELFCGGILMSPMISPTSFYIKRLIQLASLLSNKTTFSLLAMAICNGNADLPSTYERLNNEAHKGDYQKIKEYYQYSSTFNFIDCLTDIVQPNLLLYGEDDSNFIKTKQIVSEKLPNSLIKIIKNVPHQIPTKAAKSVNTSITNFILDQT</sequence>
<comment type="caution">
    <text evidence="3">The sequence shown here is derived from an EMBL/GenBank/DDBJ whole genome shotgun (WGS) entry which is preliminary data.</text>
</comment>
<dbReference type="RefSeq" id="WP_160799556.1">
    <property type="nucleotide sequence ID" value="NZ_WUUL01000001.1"/>
</dbReference>
<dbReference type="AlphaFoldDB" id="A0A6I4VQJ4"/>
<dbReference type="GO" id="GO:0016020">
    <property type="term" value="C:membrane"/>
    <property type="evidence" value="ECO:0007669"/>
    <property type="project" value="TreeGrafter"/>
</dbReference>
<evidence type="ECO:0000313" key="3">
    <source>
        <dbReference type="EMBL" id="MXQ52545.1"/>
    </source>
</evidence>
<dbReference type="Pfam" id="PF00561">
    <property type="entry name" value="Abhydrolase_1"/>
    <property type="match status" value="1"/>
</dbReference>
<keyword evidence="4" id="KW-1185">Reference proteome</keyword>
<protein>
    <submittedName>
        <fullName evidence="3">Alpha/beta fold hydrolase</fullName>
    </submittedName>
</protein>
<organism evidence="3 4">
    <name type="scientific">Shimazuella alba</name>
    <dbReference type="NCBI Taxonomy" id="2690964"/>
    <lineage>
        <taxon>Bacteria</taxon>
        <taxon>Bacillati</taxon>
        <taxon>Bacillota</taxon>
        <taxon>Bacilli</taxon>
        <taxon>Bacillales</taxon>
        <taxon>Thermoactinomycetaceae</taxon>
        <taxon>Shimazuella</taxon>
    </lineage>
</organism>
<proteinExistence type="predicted"/>
<feature type="domain" description="AB hydrolase-1" evidence="2">
    <location>
        <begin position="21"/>
        <end position="225"/>
    </location>
</feature>
<dbReference type="PANTHER" id="PTHR43798">
    <property type="entry name" value="MONOACYLGLYCEROL LIPASE"/>
    <property type="match status" value="1"/>
</dbReference>
<gene>
    <name evidence="3" type="ORF">GSM42_02000</name>
</gene>
<dbReference type="InterPro" id="IPR000073">
    <property type="entry name" value="AB_hydrolase_1"/>
</dbReference>
<dbReference type="Proteomes" id="UP000430692">
    <property type="component" value="Unassembled WGS sequence"/>
</dbReference>
<dbReference type="InterPro" id="IPR029058">
    <property type="entry name" value="AB_hydrolase_fold"/>
</dbReference>
<dbReference type="GO" id="GO:0016787">
    <property type="term" value="F:hydrolase activity"/>
    <property type="evidence" value="ECO:0007669"/>
    <property type="project" value="UniProtKB-KW"/>
</dbReference>
<name>A0A6I4VQJ4_9BACL</name>
<evidence type="ECO:0000313" key="4">
    <source>
        <dbReference type="Proteomes" id="UP000430692"/>
    </source>
</evidence>
<dbReference type="InterPro" id="IPR050266">
    <property type="entry name" value="AB_hydrolase_sf"/>
</dbReference>
<dbReference type="EMBL" id="WUUL01000001">
    <property type="protein sequence ID" value="MXQ52545.1"/>
    <property type="molecule type" value="Genomic_DNA"/>
</dbReference>
<dbReference type="SUPFAM" id="SSF53474">
    <property type="entry name" value="alpha/beta-Hydrolases"/>
    <property type="match status" value="1"/>
</dbReference>
<dbReference type="Gene3D" id="3.40.50.1820">
    <property type="entry name" value="alpha/beta hydrolase"/>
    <property type="match status" value="1"/>
</dbReference>
<accession>A0A6I4VQJ4</accession>
<dbReference type="PANTHER" id="PTHR43798:SF31">
    <property type="entry name" value="AB HYDROLASE SUPERFAMILY PROTEIN YCLE"/>
    <property type="match status" value="1"/>
</dbReference>
<keyword evidence="1 3" id="KW-0378">Hydrolase</keyword>